<dbReference type="RefSeq" id="WP_048280231.1">
    <property type="nucleotide sequence ID" value="NZ_LDZF01000024.1"/>
</dbReference>
<comment type="subcellular location">
    <subcellularLocation>
        <location evidence="1 11">Cell outer membrane</location>
        <topology evidence="1 11">Multi-pass membrane protein</topology>
    </subcellularLocation>
</comment>
<dbReference type="STRING" id="61647.LG71_00560"/>
<dbReference type="PROSITE" id="PS52016">
    <property type="entry name" value="TONB_DEPENDENT_REC_3"/>
    <property type="match status" value="1"/>
</dbReference>
<protein>
    <submittedName>
        <fullName evidence="16">TonB-dependent receptor</fullName>
    </submittedName>
</protein>
<comment type="similarity">
    <text evidence="11 12">Belongs to the TonB-dependent receptor family.</text>
</comment>
<evidence type="ECO:0000256" key="13">
    <source>
        <dbReference type="SAM" id="SignalP"/>
    </source>
</evidence>
<dbReference type="Gene3D" id="2.40.170.20">
    <property type="entry name" value="TonB-dependent receptor, beta-barrel domain"/>
    <property type="match status" value="1"/>
</dbReference>
<gene>
    <name evidence="16" type="ORF">ABW06_19595</name>
</gene>
<dbReference type="InterPro" id="IPR039426">
    <property type="entry name" value="TonB-dep_rcpt-like"/>
</dbReference>
<dbReference type="EMBL" id="LDZF01000024">
    <property type="protein sequence ID" value="KMK11843.1"/>
    <property type="molecule type" value="Genomic_DNA"/>
</dbReference>
<keyword evidence="8 12" id="KW-0798">TonB box</keyword>
<keyword evidence="16" id="KW-0675">Receptor</keyword>
<dbReference type="AlphaFoldDB" id="A0A0J5KWA8"/>
<evidence type="ECO:0000256" key="9">
    <source>
        <dbReference type="ARBA" id="ARBA00023136"/>
    </source>
</evidence>
<keyword evidence="2 11" id="KW-0813">Transport</keyword>
<evidence type="ECO:0000256" key="1">
    <source>
        <dbReference type="ARBA" id="ARBA00004571"/>
    </source>
</evidence>
<evidence type="ECO:0000256" key="10">
    <source>
        <dbReference type="ARBA" id="ARBA00023237"/>
    </source>
</evidence>
<dbReference type="PATRIC" id="fig|61647.15.peg.2480"/>
<evidence type="ECO:0000313" key="17">
    <source>
        <dbReference type="Proteomes" id="UP000036196"/>
    </source>
</evidence>
<dbReference type="PANTHER" id="PTHR32552">
    <property type="entry name" value="FERRICHROME IRON RECEPTOR-RELATED"/>
    <property type="match status" value="1"/>
</dbReference>
<dbReference type="Pfam" id="PF00593">
    <property type="entry name" value="TonB_dep_Rec_b-barrel"/>
    <property type="match status" value="1"/>
</dbReference>
<sequence>MTRSTLPGNRFVSCGKIAINGALVFTLYSLNGQALAAAGEEEKSANPQNLNEIIVTGEKTDRTLKRTSSSVTVISGEALKARPDAVTFADALQGTPNVLYTSPTGAPTIRGIDTNGPLTGGNTFLSKPIPRATINVDGRYISAAEYGLGGGALWDVSSMEVYRGPQTTSQGANSIAGAIVVKTNDPTFTPEFDGQVLYGSHAKKRASFAASGPVSDDIALRLAMDYSGRHDYINYTNPNYFDGGLDKRYENINARVKALFQPAESPWFKAKLTYSHAMDESPDAESATRPYHKLQNAGLSTNRSRTTSDVGIFDLQYDFENDITLSNQAQYSGSRYRYTFTKMFPGIARRDSHNVSNETRMNFGTEESLWSGMAGVFYSRETATNVLDNALGKADADLTNDSLGIFSEVTRRLAEKWRLTGGLRYQYDKVQHKGTTSYVPGEYHDYSKGFDAVLPKASLSYDITDDVTVGAMVSRGYAPGGTGVNFSGHSYYTFSPEKAWNYELFSRINALDNRLLLTSNLLYTDYKDFQSSVTDYTADRPNGSILVNADKAVTYGLETSADYRVLDNLRLRGGVGLLHSEIKKFNDYRGNAFEGNKFAKAPGYMFNLGSDWDITEQVRLSGDMRYVNRYYSNDQNDRDLRVGSYAIANLRLAYSPTRNLELFTYVDNVFDRRTPATKANDRTAGVTGTMVAPRELGIGMKARF</sequence>
<dbReference type="Proteomes" id="UP000036196">
    <property type="component" value="Unassembled WGS sequence"/>
</dbReference>
<evidence type="ECO:0000256" key="8">
    <source>
        <dbReference type="ARBA" id="ARBA00023077"/>
    </source>
</evidence>
<keyword evidence="13" id="KW-0732">Signal</keyword>
<name>A0A0J5KWA8_PLUGE</name>
<dbReference type="GO" id="GO:0006826">
    <property type="term" value="P:iron ion transport"/>
    <property type="evidence" value="ECO:0007669"/>
    <property type="project" value="UniProtKB-KW"/>
</dbReference>
<proteinExistence type="inferred from homology"/>
<evidence type="ECO:0000256" key="2">
    <source>
        <dbReference type="ARBA" id="ARBA00022448"/>
    </source>
</evidence>
<feature type="chain" id="PRO_5005262336" evidence="13">
    <location>
        <begin position="37"/>
        <end position="704"/>
    </location>
</feature>
<evidence type="ECO:0000259" key="14">
    <source>
        <dbReference type="Pfam" id="PF00593"/>
    </source>
</evidence>
<evidence type="ECO:0000259" key="15">
    <source>
        <dbReference type="Pfam" id="PF07715"/>
    </source>
</evidence>
<feature type="signal peptide" evidence="13">
    <location>
        <begin position="1"/>
        <end position="36"/>
    </location>
</feature>
<reference evidence="16 17" key="1">
    <citation type="submission" date="2015-05" db="EMBL/GenBank/DDBJ databases">
        <title>Genome sequences of Pluralibacter gergoviae.</title>
        <authorList>
            <person name="Greninger A.L."/>
            <person name="Miller S."/>
        </authorList>
    </citation>
    <scope>NUCLEOTIDE SEQUENCE [LARGE SCALE GENOMIC DNA]</scope>
    <source>
        <strain evidence="16 17">JS81F13</strain>
    </source>
</reference>
<evidence type="ECO:0000256" key="7">
    <source>
        <dbReference type="ARBA" id="ARBA00023065"/>
    </source>
</evidence>
<dbReference type="InterPro" id="IPR012910">
    <property type="entry name" value="Plug_dom"/>
</dbReference>
<keyword evidence="9 11" id="KW-0472">Membrane</keyword>
<accession>A0A0J5KWA8</accession>
<evidence type="ECO:0000256" key="6">
    <source>
        <dbReference type="ARBA" id="ARBA00023004"/>
    </source>
</evidence>
<keyword evidence="4" id="KW-0410">Iron transport</keyword>
<dbReference type="InterPro" id="IPR036942">
    <property type="entry name" value="Beta-barrel_TonB_sf"/>
</dbReference>
<feature type="domain" description="TonB-dependent receptor-like beta-barrel" evidence="14">
    <location>
        <begin position="299"/>
        <end position="669"/>
    </location>
</feature>
<evidence type="ECO:0000313" key="16">
    <source>
        <dbReference type="EMBL" id="KMK11843.1"/>
    </source>
</evidence>
<keyword evidence="6" id="KW-0408">Iron</keyword>
<dbReference type="PANTHER" id="PTHR32552:SF81">
    <property type="entry name" value="TONB-DEPENDENT OUTER MEMBRANE RECEPTOR"/>
    <property type="match status" value="1"/>
</dbReference>
<evidence type="ECO:0000256" key="11">
    <source>
        <dbReference type="PROSITE-ProRule" id="PRU01360"/>
    </source>
</evidence>
<keyword evidence="5 11" id="KW-0812">Transmembrane</keyword>
<keyword evidence="3 11" id="KW-1134">Transmembrane beta strand</keyword>
<dbReference type="CDD" id="cd01347">
    <property type="entry name" value="ligand_gated_channel"/>
    <property type="match status" value="1"/>
</dbReference>
<keyword evidence="10 11" id="KW-0998">Cell outer membrane</keyword>
<organism evidence="16 17">
    <name type="scientific">Pluralibacter gergoviae</name>
    <name type="common">Enterobacter gergoviae</name>
    <dbReference type="NCBI Taxonomy" id="61647"/>
    <lineage>
        <taxon>Bacteria</taxon>
        <taxon>Pseudomonadati</taxon>
        <taxon>Pseudomonadota</taxon>
        <taxon>Gammaproteobacteria</taxon>
        <taxon>Enterobacterales</taxon>
        <taxon>Enterobacteriaceae</taxon>
        <taxon>Pluralibacter</taxon>
    </lineage>
</organism>
<dbReference type="SUPFAM" id="SSF56935">
    <property type="entry name" value="Porins"/>
    <property type="match status" value="1"/>
</dbReference>
<evidence type="ECO:0000256" key="3">
    <source>
        <dbReference type="ARBA" id="ARBA00022452"/>
    </source>
</evidence>
<dbReference type="InterPro" id="IPR000531">
    <property type="entry name" value="Beta-barrel_TonB"/>
</dbReference>
<feature type="domain" description="TonB-dependent receptor plug" evidence="15">
    <location>
        <begin position="64"/>
        <end position="178"/>
    </location>
</feature>
<evidence type="ECO:0000256" key="5">
    <source>
        <dbReference type="ARBA" id="ARBA00022692"/>
    </source>
</evidence>
<dbReference type="Pfam" id="PF07715">
    <property type="entry name" value="Plug"/>
    <property type="match status" value="1"/>
</dbReference>
<keyword evidence="17" id="KW-1185">Reference proteome</keyword>
<evidence type="ECO:0000256" key="12">
    <source>
        <dbReference type="RuleBase" id="RU003357"/>
    </source>
</evidence>
<evidence type="ECO:0000256" key="4">
    <source>
        <dbReference type="ARBA" id="ARBA00022496"/>
    </source>
</evidence>
<comment type="caution">
    <text evidence="16">The sequence shown here is derived from an EMBL/GenBank/DDBJ whole genome shotgun (WGS) entry which is preliminary data.</text>
</comment>
<dbReference type="eggNOG" id="COG4771">
    <property type="taxonomic scope" value="Bacteria"/>
</dbReference>
<dbReference type="GO" id="GO:0009279">
    <property type="term" value="C:cell outer membrane"/>
    <property type="evidence" value="ECO:0007669"/>
    <property type="project" value="UniProtKB-SubCell"/>
</dbReference>
<keyword evidence="7" id="KW-0406">Ion transport</keyword>